<name>A0ABP5EI27_9MICO</name>
<dbReference type="Proteomes" id="UP001500755">
    <property type="component" value="Unassembled WGS sequence"/>
</dbReference>
<reference evidence="6" key="1">
    <citation type="journal article" date="2019" name="Int. J. Syst. Evol. Microbiol.">
        <title>The Global Catalogue of Microorganisms (GCM) 10K type strain sequencing project: providing services to taxonomists for standard genome sequencing and annotation.</title>
        <authorList>
            <consortium name="The Broad Institute Genomics Platform"/>
            <consortium name="The Broad Institute Genome Sequencing Center for Infectious Disease"/>
            <person name="Wu L."/>
            <person name="Ma J."/>
        </authorList>
    </citation>
    <scope>NUCLEOTIDE SEQUENCE [LARGE SCALE GENOMIC DNA]</scope>
    <source>
        <strain evidence="6">JCM 14546</strain>
    </source>
</reference>
<evidence type="ECO:0000256" key="1">
    <source>
        <dbReference type="ARBA" id="ARBA00010923"/>
    </source>
</evidence>
<comment type="similarity">
    <text evidence="1">Belongs to the type-I restriction system S methylase family.</text>
</comment>
<dbReference type="InterPro" id="IPR052021">
    <property type="entry name" value="Type-I_RS_S_subunit"/>
</dbReference>
<evidence type="ECO:0000313" key="6">
    <source>
        <dbReference type="Proteomes" id="UP001500755"/>
    </source>
</evidence>
<dbReference type="EMBL" id="BAAANO010000001">
    <property type="protein sequence ID" value="GAA1997075.1"/>
    <property type="molecule type" value="Genomic_DNA"/>
</dbReference>
<evidence type="ECO:0000256" key="3">
    <source>
        <dbReference type="ARBA" id="ARBA00023125"/>
    </source>
</evidence>
<dbReference type="PANTHER" id="PTHR30408:SF12">
    <property type="entry name" value="TYPE I RESTRICTION ENZYME MJAVIII SPECIFICITY SUBUNIT"/>
    <property type="match status" value="1"/>
</dbReference>
<keyword evidence="5" id="KW-0378">Hydrolase</keyword>
<accession>A0ABP5EI27</accession>
<dbReference type="GO" id="GO:0004519">
    <property type="term" value="F:endonuclease activity"/>
    <property type="evidence" value="ECO:0007669"/>
    <property type="project" value="UniProtKB-KW"/>
</dbReference>
<keyword evidence="6" id="KW-1185">Reference proteome</keyword>
<dbReference type="RefSeq" id="WP_344305843.1">
    <property type="nucleotide sequence ID" value="NZ_BAAANO010000001.1"/>
</dbReference>
<dbReference type="InterPro" id="IPR044946">
    <property type="entry name" value="Restrct_endonuc_typeI_TRD_sf"/>
</dbReference>
<proteinExistence type="inferred from homology"/>
<keyword evidence="5" id="KW-0540">Nuclease</keyword>
<dbReference type="SUPFAM" id="SSF116734">
    <property type="entry name" value="DNA methylase specificity domain"/>
    <property type="match status" value="2"/>
</dbReference>
<evidence type="ECO:0000256" key="2">
    <source>
        <dbReference type="ARBA" id="ARBA00022747"/>
    </source>
</evidence>
<organism evidence="5 6">
    <name type="scientific">Brevibacterium samyangense</name>
    <dbReference type="NCBI Taxonomy" id="366888"/>
    <lineage>
        <taxon>Bacteria</taxon>
        <taxon>Bacillati</taxon>
        <taxon>Actinomycetota</taxon>
        <taxon>Actinomycetes</taxon>
        <taxon>Micrococcales</taxon>
        <taxon>Brevibacteriaceae</taxon>
        <taxon>Brevibacterium</taxon>
    </lineage>
</organism>
<evidence type="ECO:0000259" key="4">
    <source>
        <dbReference type="Pfam" id="PF01420"/>
    </source>
</evidence>
<comment type="caution">
    <text evidence="5">The sequence shown here is derived from an EMBL/GenBank/DDBJ whole genome shotgun (WGS) entry which is preliminary data.</text>
</comment>
<dbReference type="PANTHER" id="PTHR30408">
    <property type="entry name" value="TYPE-1 RESTRICTION ENZYME ECOKI SPECIFICITY PROTEIN"/>
    <property type="match status" value="1"/>
</dbReference>
<protein>
    <submittedName>
        <fullName evidence="5">Restriction endonuclease subunit S</fullName>
    </submittedName>
</protein>
<sequence>MTGVREFVETGLEWLDRVPVDWTVAALGRECWVRARLGWKGLKAEEYVDEGGFPMLSTPDIKGHDIDFQSAARISEARFDESPEIALQVGDVLLTKDGSTIGTANIVRDLPEPTTLNGSIALLTPSRNLDGRYLYYVIVSRYAQAIFDRLRGGAGVPHLFQRDINRIRIPLPPLDEQRAIADYLDNETARIDALVAKQEEFISLLHERRGAVRDTLLTGGLVQGRGTESTGNAWLPELPRGWRAVPTRRLLDSGPSNGVSPEADRVGDLRSLSIGAVRNGRVGLADEVTKYVDSAAVRDISRLRLEPGDVLIVRGNGNISLVGRAGLVGNEFSREEFIYPDLLIRIRTTPDMLPEFFVAAFDAPTSRAQIELSARTTVGTFKISAGDVRSIVLPCPPLVEQRTIVENIDEQTSRIDALIAKAEEHIGLAKERRSALITAAVTGQIDVRTARKAS</sequence>
<keyword evidence="2" id="KW-0680">Restriction system</keyword>
<dbReference type="Pfam" id="PF01420">
    <property type="entry name" value="Methylase_S"/>
    <property type="match status" value="1"/>
</dbReference>
<dbReference type="InterPro" id="IPR000055">
    <property type="entry name" value="Restrct_endonuc_typeI_TRD"/>
</dbReference>
<evidence type="ECO:0000313" key="5">
    <source>
        <dbReference type="EMBL" id="GAA1997075.1"/>
    </source>
</evidence>
<feature type="domain" description="Type I restriction modification DNA specificity" evidence="4">
    <location>
        <begin position="42"/>
        <end position="192"/>
    </location>
</feature>
<gene>
    <name evidence="5" type="ORF">GCM10009755_00080</name>
</gene>
<dbReference type="Gene3D" id="3.90.220.20">
    <property type="entry name" value="DNA methylase specificity domains"/>
    <property type="match status" value="2"/>
</dbReference>
<keyword evidence="3" id="KW-0238">DNA-binding</keyword>
<keyword evidence="5" id="KW-0255">Endonuclease</keyword>